<feature type="signal peptide" evidence="1">
    <location>
        <begin position="1"/>
        <end position="35"/>
    </location>
</feature>
<gene>
    <name evidence="2" type="ORF">HID58_086523</name>
</gene>
<reference evidence="2 3" key="1">
    <citation type="submission" date="2021-05" db="EMBL/GenBank/DDBJ databases">
        <title>Genome Assembly of Synthetic Allotetraploid Brassica napus Reveals Homoeologous Exchanges between Subgenomes.</title>
        <authorList>
            <person name="Davis J.T."/>
        </authorList>
    </citation>
    <scope>NUCLEOTIDE SEQUENCE [LARGE SCALE GENOMIC DNA]</scope>
    <source>
        <strain evidence="3">cv. Da-Ae</strain>
        <tissue evidence="2">Seedling</tissue>
    </source>
</reference>
<feature type="non-terminal residue" evidence="2">
    <location>
        <position position="260"/>
    </location>
</feature>
<accession>A0ABQ7XQQ6</accession>
<dbReference type="EMBL" id="JAGKQM010000019">
    <property type="protein sequence ID" value="KAH0858262.1"/>
    <property type="molecule type" value="Genomic_DNA"/>
</dbReference>
<evidence type="ECO:0000313" key="3">
    <source>
        <dbReference type="Proteomes" id="UP000824890"/>
    </source>
</evidence>
<feature type="chain" id="PRO_5046064402" evidence="1">
    <location>
        <begin position="36"/>
        <end position="260"/>
    </location>
</feature>
<keyword evidence="1" id="KW-0732">Signal</keyword>
<dbReference type="Proteomes" id="UP000824890">
    <property type="component" value="Unassembled WGS sequence"/>
</dbReference>
<organism evidence="2 3">
    <name type="scientific">Brassica napus</name>
    <name type="common">Rape</name>
    <dbReference type="NCBI Taxonomy" id="3708"/>
    <lineage>
        <taxon>Eukaryota</taxon>
        <taxon>Viridiplantae</taxon>
        <taxon>Streptophyta</taxon>
        <taxon>Embryophyta</taxon>
        <taxon>Tracheophyta</taxon>
        <taxon>Spermatophyta</taxon>
        <taxon>Magnoliopsida</taxon>
        <taxon>eudicotyledons</taxon>
        <taxon>Gunneridae</taxon>
        <taxon>Pentapetalae</taxon>
        <taxon>rosids</taxon>
        <taxon>malvids</taxon>
        <taxon>Brassicales</taxon>
        <taxon>Brassicaceae</taxon>
        <taxon>Brassiceae</taxon>
        <taxon>Brassica</taxon>
    </lineage>
</organism>
<sequence length="260" mass="28841">MCICIIVHIKMREGEIKAILERLFTIVTLVTAAAADDDDDDDADDDDNEEPLLVPMAEQGVQINEIHEMEEEENDIEEGRVPNGAGYQVTEEVVDYNEASLGCMYSGELETSEFFNLVPISSNSTGDIPGDDARQGKQIMPDNDGVAMQTLYDNAAPRPGKELLTTGLRVQIGNGGETLIWRDAWLPTHPPRAPRQRNHIAINDHTVNTLFLPGTRQWNVELLAQIMVPEDVVLVKQILVSSFGGQDLLGWNYTDDGMYT</sequence>
<evidence type="ECO:0000313" key="2">
    <source>
        <dbReference type="EMBL" id="KAH0858262.1"/>
    </source>
</evidence>
<proteinExistence type="predicted"/>
<comment type="caution">
    <text evidence="2">The sequence shown here is derived from an EMBL/GenBank/DDBJ whole genome shotgun (WGS) entry which is preliminary data.</text>
</comment>
<protein>
    <submittedName>
        <fullName evidence="2">Uncharacterized protein</fullName>
    </submittedName>
</protein>
<keyword evidence="3" id="KW-1185">Reference proteome</keyword>
<evidence type="ECO:0000256" key="1">
    <source>
        <dbReference type="SAM" id="SignalP"/>
    </source>
</evidence>
<name>A0ABQ7XQQ6_BRANA</name>